<gene>
    <name evidence="3" type="primary">ytrI</name>
    <name evidence="3" type="ORF">GCM10007216_25520</name>
</gene>
<accession>A0ABQ1PA37</accession>
<reference evidence="4" key="1">
    <citation type="journal article" date="2019" name="Int. J. Syst. Evol. Microbiol.">
        <title>The Global Catalogue of Microorganisms (GCM) 10K type strain sequencing project: providing services to taxonomists for standard genome sequencing and annotation.</title>
        <authorList>
            <consortium name="The Broad Institute Genomics Platform"/>
            <consortium name="The Broad Institute Genome Sequencing Center for Infectious Disease"/>
            <person name="Wu L."/>
            <person name="Ma J."/>
        </authorList>
    </citation>
    <scope>NUCLEOTIDE SEQUENCE [LARGE SCALE GENOMIC DNA]</scope>
    <source>
        <strain evidence="4">CCM 7282</strain>
    </source>
</reference>
<sequence length="163" mass="19185">MHIPTYYKRESWQRFFAGVVVGAIIAYGLLLYVHGSLLEHWVEENIRLRGKLTELESAYEGLLNTHEEEQEQFTIKQIGITFTNDKRLQLDRLTKHQLETLIKGELEDVIGRNVEDVGENRDFLIKAVENKRYQIDEFTYRVEVVQLIIYRQLSLELSISIDT</sequence>
<keyword evidence="1" id="KW-1133">Transmembrane helix</keyword>
<evidence type="ECO:0000313" key="3">
    <source>
        <dbReference type="EMBL" id="GGC93693.1"/>
    </source>
</evidence>
<evidence type="ECO:0000313" key="4">
    <source>
        <dbReference type="Proteomes" id="UP000619534"/>
    </source>
</evidence>
<keyword evidence="4" id="KW-1185">Reference proteome</keyword>
<comment type="caution">
    <text evidence="3">The sequence shown here is derived from an EMBL/GenBank/DDBJ whole genome shotgun (WGS) entry which is preliminary data.</text>
</comment>
<keyword evidence="1" id="KW-0472">Membrane</keyword>
<dbReference type="EMBL" id="BMCJ01000004">
    <property type="protein sequence ID" value="GGC93693.1"/>
    <property type="molecule type" value="Genomic_DNA"/>
</dbReference>
<organism evidence="3 4">
    <name type="scientific">Thalassobacillus devorans</name>
    <dbReference type="NCBI Taxonomy" id="279813"/>
    <lineage>
        <taxon>Bacteria</taxon>
        <taxon>Bacillati</taxon>
        <taxon>Bacillota</taxon>
        <taxon>Bacilli</taxon>
        <taxon>Bacillales</taxon>
        <taxon>Bacillaceae</taxon>
        <taxon>Thalassobacillus</taxon>
    </lineage>
</organism>
<keyword evidence="1" id="KW-0812">Transmembrane</keyword>
<dbReference type="Pfam" id="PF26347">
    <property type="entry name" value="YtrI_sporulation"/>
    <property type="match status" value="1"/>
</dbReference>
<dbReference type="NCBIfam" id="NF041479">
    <property type="entry name" value="spor_membprot_YtrI"/>
    <property type="match status" value="1"/>
</dbReference>
<evidence type="ECO:0000256" key="1">
    <source>
        <dbReference type="SAM" id="Phobius"/>
    </source>
</evidence>
<dbReference type="Proteomes" id="UP000619534">
    <property type="component" value="Unassembled WGS sequence"/>
</dbReference>
<feature type="transmembrane region" description="Helical" evidence="1">
    <location>
        <begin position="12"/>
        <end position="33"/>
    </location>
</feature>
<name>A0ABQ1PA37_9BACI</name>
<dbReference type="InterPro" id="IPR058620">
    <property type="entry name" value="YtrI_C"/>
</dbReference>
<feature type="domain" description="Sporulation membrane protein YtrI C-terminal" evidence="2">
    <location>
        <begin position="76"/>
        <end position="159"/>
    </location>
</feature>
<proteinExistence type="predicted"/>
<dbReference type="InterPro" id="IPR048198">
    <property type="entry name" value="YtrI"/>
</dbReference>
<evidence type="ECO:0000259" key="2">
    <source>
        <dbReference type="Pfam" id="PF26347"/>
    </source>
</evidence>
<dbReference type="RefSeq" id="WP_062447278.1">
    <property type="nucleotide sequence ID" value="NZ_BMCJ01000004.1"/>
</dbReference>
<protein>
    <submittedName>
        <fullName evidence="3">Sporulation membrane protein YtrI</fullName>
    </submittedName>
</protein>